<protein>
    <submittedName>
        <fullName evidence="6 7">TIL domain-containing protein</fullName>
    </submittedName>
</protein>
<dbReference type="InterPro" id="IPR002919">
    <property type="entry name" value="TIL_dom"/>
</dbReference>
<dbReference type="Gene3D" id="2.10.25.10">
    <property type="entry name" value="Laminin"/>
    <property type="match status" value="1"/>
</dbReference>
<evidence type="ECO:0000259" key="4">
    <source>
        <dbReference type="Pfam" id="PF01826"/>
    </source>
</evidence>
<dbReference type="PANTHER" id="PTHR23259">
    <property type="entry name" value="RIDDLE"/>
    <property type="match status" value="1"/>
</dbReference>
<dbReference type="InterPro" id="IPR051368">
    <property type="entry name" value="SerProtInhib-TIL_Domain"/>
</dbReference>
<keyword evidence="2" id="KW-0722">Serine protease inhibitor</keyword>
<dbReference type="WBParaSite" id="Minc3s02787g31569">
    <property type="protein sequence ID" value="Minc3s02787g31569"/>
    <property type="gene ID" value="Minc3s02787g31569"/>
</dbReference>
<reference evidence="6 7" key="1">
    <citation type="submission" date="2022-11" db="UniProtKB">
        <authorList>
            <consortium name="WormBaseParasite"/>
        </authorList>
    </citation>
    <scope>IDENTIFICATION</scope>
</reference>
<dbReference type="Pfam" id="PF01826">
    <property type="entry name" value="TIL"/>
    <property type="match status" value="1"/>
</dbReference>
<keyword evidence="1" id="KW-0646">Protease inhibitor</keyword>
<dbReference type="Proteomes" id="UP000887563">
    <property type="component" value="Unplaced"/>
</dbReference>
<evidence type="ECO:0000256" key="2">
    <source>
        <dbReference type="ARBA" id="ARBA00022900"/>
    </source>
</evidence>
<dbReference type="InterPro" id="IPR036084">
    <property type="entry name" value="Ser_inhib-like_sf"/>
</dbReference>
<dbReference type="AlphaFoldDB" id="A0A914NTT2"/>
<evidence type="ECO:0000256" key="3">
    <source>
        <dbReference type="ARBA" id="ARBA00023157"/>
    </source>
</evidence>
<organism evidence="5 7">
    <name type="scientific">Meloidogyne incognita</name>
    <name type="common">Southern root-knot nematode worm</name>
    <name type="synonym">Oxyuris incognita</name>
    <dbReference type="NCBI Taxonomy" id="6306"/>
    <lineage>
        <taxon>Eukaryota</taxon>
        <taxon>Metazoa</taxon>
        <taxon>Ecdysozoa</taxon>
        <taxon>Nematoda</taxon>
        <taxon>Chromadorea</taxon>
        <taxon>Rhabditida</taxon>
        <taxon>Tylenchina</taxon>
        <taxon>Tylenchomorpha</taxon>
        <taxon>Tylenchoidea</taxon>
        <taxon>Meloidogynidae</taxon>
        <taxon>Meloidogyninae</taxon>
        <taxon>Meloidogyne</taxon>
        <taxon>Meloidogyne incognita group</taxon>
    </lineage>
</organism>
<feature type="domain" description="TIL" evidence="4">
    <location>
        <begin position="27"/>
        <end position="78"/>
    </location>
</feature>
<name>A0A914NTT2_MELIC</name>
<keyword evidence="5" id="KW-1185">Reference proteome</keyword>
<dbReference type="WBParaSite" id="Minc3s10440g44092">
    <property type="protein sequence ID" value="Minc3s10440g44092"/>
    <property type="gene ID" value="Minc3s10440g44092"/>
</dbReference>
<evidence type="ECO:0000313" key="6">
    <source>
        <dbReference type="WBParaSite" id="Minc3s02787g31569"/>
    </source>
</evidence>
<evidence type="ECO:0000313" key="7">
    <source>
        <dbReference type="WBParaSite" id="Minc3s10440g44092"/>
    </source>
</evidence>
<dbReference type="PANTHER" id="PTHR23259:SF82">
    <property type="entry name" value="SERINE PROTEASE INHIBITOR 1 PROTEIN"/>
    <property type="match status" value="1"/>
</dbReference>
<dbReference type="SUPFAM" id="SSF57567">
    <property type="entry name" value="Serine protease inhibitors"/>
    <property type="match status" value="1"/>
</dbReference>
<evidence type="ECO:0000313" key="5">
    <source>
        <dbReference type="Proteomes" id="UP000887563"/>
    </source>
</evidence>
<proteinExistence type="predicted"/>
<dbReference type="CDD" id="cd19941">
    <property type="entry name" value="TIL"/>
    <property type="match status" value="1"/>
</dbReference>
<keyword evidence="3" id="KW-1015">Disulfide bond</keyword>
<evidence type="ECO:0000256" key="1">
    <source>
        <dbReference type="ARBA" id="ARBA00022690"/>
    </source>
</evidence>
<sequence length="84" mass="9599">MNYPLQREVEPIITQSRWRLDPCVEFGEEFKKCASACEPKCSDLKNTSCDKSCQRAACQCKNGYARDDKNVCIPIEDCPKYKGN</sequence>
<dbReference type="GO" id="GO:0004867">
    <property type="term" value="F:serine-type endopeptidase inhibitor activity"/>
    <property type="evidence" value="ECO:0007669"/>
    <property type="project" value="UniProtKB-KW"/>
</dbReference>
<accession>A0A914NTT2</accession>